<comment type="subcellular location">
    <subcellularLocation>
        <location evidence="2">Membrane</location>
        <topology evidence="2">Multi-pass membrane protein</topology>
    </subcellularLocation>
</comment>
<evidence type="ECO:0000256" key="4">
    <source>
        <dbReference type="ARBA" id="ARBA00022553"/>
    </source>
</evidence>
<dbReference type="PANTHER" id="PTHR45569">
    <property type="entry name" value="SENSOR PROTEIN KDPD"/>
    <property type="match status" value="1"/>
</dbReference>
<evidence type="ECO:0000256" key="1">
    <source>
        <dbReference type="ARBA" id="ARBA00000085"/>
    </source>
</evidence>
<keyword evidence="9 15" id="KW-0067">ATP-binding</keyword>
<evidence type="ECO:0000256" key="2">
    <source>
        <dbReference type="ARBA" id="ARBA00004141"/>
    </source>
</evidence>
<evidence type="ECO:0000256" key="12">
    <source>
        <dbReference type="ARBA" id="ARBA00023136"/>
    </source>
</evidence>
<keyword evidence="10 13" id="KW-1133">Transmembrane helix</keyword>
<dbReference type="InterPro" id="IPR038318">
    <property type="entry name" value="KdpD_sf"/>
</dbReference>
<feature type="domain" description="Histidine kinase" evidence="14">
    <location>
        <begin position="129"/>
        <end position="340"/>
    </location>
</feature>
<evidence type="ECO:0000256" key="7">
    <source>
        <dbReference type="ARBA" id="ARBA00022741"/>
    </source>
</evidence>
<dbReference type="PROSITE" id="PS50109">
    <property type="entry name" value="HIS_KIN"/>
    <property type="match status" value="1"/>
</dbReference>
<dbReference type="EMBL" id="JAWCUA010000003">
    <property type="protein sequence ID" value="MDU0112359.1"/>
    <property type="molecule type" value="Genomic_DNA"/>
</dbReference>
<dbReference type="Pfam" id="PF02518">
    <property type="entry name" value="HATPase_c"/>
    <property type="match status" value="1"/>
</dbReference>
<evidence type="ECO:0000256" key="9">
    <source>
        <dbReference type="ARBA" id="ARBA00022840"/>
    </source>
</evidence>
<evidence type="ECO:0000256" key="5">
    <source>
        <dbReference type="ARBA" id="ARBA00022679"/>
    </source>
</evidence>
<dbReference type="CDD" id="cd00075">
    <property type="entry name" value="HATPase"/>
    <property type="match status" value="1"/>
</dbReference>
<dbReference type="Gene3D" id="1.20.120.620">
    <property type="entry name" value="Backbone structure of the membrane domain of e. Coli histidine kinase receptor kdpd"/>
    <property type="match status" value="1"/>
</dbReference>
<dbReference type="InterPro" id="IPR004358">
    <property type="entry name" value="Sig_transdc_His_kin-like_C"/>
</dbReference>
<keyword evidence="12 13" id="KW-0472">Membrane</keyword>
<dbReference type="InterPro" id="IPR025201">
    <property type="entry name" value="KdpD_TM"/>
</dbReference>
<dbReference type="Gene3D" id="3.30.565.10">
    <property type="entry name" value="Histidine kinase-like ATPase, C-terminal domain"/>
    <property type="match status" value="1"/>
</dbReference>
<dbReference type="Gene3D" id="1.10.287.130">
    <property type="match status" value="1"/>
</dbReference>
<dbReference type="InterPro" id="IPR052023">
    <property type="entry name" value="Histidine_kinase_KdpD"/>
</dbReference>
<dbReference type="RefSeq" id="WP_315946101.1">
    <property type="nucleotide sequence ID" value="NZ_JAWCUA010000003.1"/>
</dbReference>
<evidence type="ECO:0000313" key="15">
    <source>
        <dbReference type="EMBL" id="MDU0112359.1"/>
    </source>
</evidence>
<dbReference type="InterPro" id="IPR005467">
    <property type="entry name" value="His_kinase_dom"/>
</dbReference>
<gene>
    <name evidence="15" type="ORF">RT723_04955</name>
</gene>
<dbReference type="PRINTS" id="PR00344">
    <property type="entry name" value="BCTRLSENSOR"/>
</dbReference>
<keyword evidence="16" id="KW-1185">Reference proteome</keyword>
<dbReference type="SUPFAM" id="SSF47384">
    <property type="entry name" value="Homodimeric domain of signal transducing histidine kinase"/>
    <property type="match status" value="1"/>
</dbReference>
<feature type="transmembrane region" description="Helical" evidence="13">
    <location>
        <begin position="12"/>
        <end position="34"/>
    </location>
</feature>
<name>A0ABU3QY47_9GAMM</name>
<evidence type="ECO:0000259" key="14">
    <source>
        <dbReference type="PROSITE" id="PS50109"/>
    </source>
</evidence>
<dbReference type="EC" id="2.7.13.3" evidence="3"/>
<dbReference type="InterPro" id="IPR003594">
    <property type="entry name" value="HATPase_dom"/>
</dbReference>
<dbReference type="PANTHER" id="PTHR45569:SF1">
    <property type="entry name" value="SENSOR PROTEIN KDPD"/>
    <property type="match status" value="1"/>
</dbReference>
<evidence type="ECO:0000256" key="3">
    <source>
        <dbReference type="ARBA" id="ARBA00012438"/>
    </source>
</evidence>
<reference evidence="15 16" key="1">
    <citation type="submission" date="2023-10" db="EMBL/GenBank/DDBJ databases">
        <title>Psychrosphaera aquimaarina strain SW33 isolated from seawater.</title>
        <authorList>
            <person name="Bayburt H."/>
            <person name="Kim J.M."/>
            <person name="Choi B.J."/>
            <person name="Jeon C.O."/>
        </authorList>
    </citation>
    <scope>NUCLEOTIDE SEQUENCE [LARGE SCALE GENOMIC DNA]</scope>
    <source>
        <strain evidence="15 16">KCTC 52743</strain>
    </source>
</reference>
<keyword evidence="5" id="KW-0808">Transferase</keyword>
<dbReference type="GO" id="GO:0005524">
    <property type="term" value="F:ATP binding"/>
    <property type="evidence" value="ECO:0007669"/>
    <property type="project" value="UniProtKB-KW"/>
</dbReference>
<keyword evidence="6 13" id="KW-0812">Transmembrane</keyword>
<dbReference type="InterPro" id="IPR003661">
    <property type="entry name" value="HisK_dim/P_dom"/>
</dbReference>
<keyword evidence="11" id="KW-0902">Two-component regulatory system</keyword>
<evidence type="ECO:0000256" key="10">
    <source>
        <dbReference type="ARBA" id="ARBA00022989"/>
    </source>
</evidence>
<keyword evidence="4" id="KW-0597">Phosphoprotein</keyword>
<proteinExistence type="predicted"/>
<dbReference type="InterPro" id="IPR036890">
    <property type="entry name" value="HATPase_C_sf"/>
</dbReference>
<evidence type="ECO:0000256" key="8">
    <source>
        <dbReference type="ARBA" id="ARBA00022777"/>
    </source>
</evidence>
<dbReference type="Proteomes" id="UP001257914">
    <property type="component" value="Unassembled WGS sequence"/>
</dbReference>
<evidence type="ECO:0000256" key="13">
    <source>
        <dbReference type="SAM" id="Phobius"/>
    </source>
</evidence>
<dbReference type="Pfam" id="PF00512">
    <property type="entry name" value="HisKA"/>
    <property type="match status" value="1"/>
</dbReference>
<dbReference type="SUPFAM" id="SSF55874">
    <property type="entry name" value="ATPase domain of HSP90 chaperone/DNA topoisomerase II/histidine kinase"/>
    <property type="match status" value="1"/>
</dbReference>
<organism evidence="15 16">
    <name type="scientific">Psychrosphaera aquimarina</name>
    <dbReference type="NCBI Taxonomy" id="2044854"/>
    <lineage>
        <taxon>Bacteria</taxon>
        <taxon>Pseudomonadati</taxon>
        <taxon>Pseudomonadota</taxon>
        <taxon>Gammaproteobacteria</taxon>
        <taxon>Alteromonadales</taxon>
        <taxon>Pseudoalteromonadaceae</taxon>
        <taxon>Psychrosphaera</taxon>
    </lineage>
</organism>
<protein>
    <recommendedName>
        <fullName evidence="3">histidine kinase</fullName>
        <ecNumber evidence="3">2.7.13.3</ecNumber>
    </recommendedName>
</protein>
<keyword evidence="8" id="KW-0418">Kinase</keyword>
<sequence>MLNKVLTQKRYIYAFSICTVLLFSLLAYILSLMFLPKTGILIILQLAVVVVSLSTNRTATIIADILGALNFNYLFTSPVYSFQMNSAEDIINTITFIVVSSLTSEFSIRYRNKSEALEQAEIRSNILLSVSHDLRTPLANIIGSLSTHNEYKEKISHAEQQRLINSAIDESHRLHNYVENILQLTRIKNNTYNYLFVPQSIWQVIKKVEDRFSDPRLSIHKGECLKDVLIQTSLIEQAIYNIVDNALKYSPSESKVTIAVRSDNHFTYICITDNGPGIAQQKLQHIFDLFYSSRKGDSGQGGSGIGLTVSKGIVEAHNGDISAQSTDQGCIFEIKLPVGEPNAQN</sequence>
<dbReference type="Pfam" id="PF13493">
    <property type="entry name" value="DUF4118"/>
    <property type="match status" value="1"/>
</dbReference>
<accession>A0ABU3QY47</accession>
<dbReference type="SMART" id="SM00388">
    <property type="entry name" value="HisKA"/>
    <property type="match status" value="1"/>
</dbReference>
<comment type="catalytic activity">
    <reaction evidence="1">
        <text>ATP + protein L-histidine = ADP + protein N-phospho-L-histidine.</text>
        <dbReference type="EC" id="2.7.13.3"/>
    </reaction>
</comment>
<dbReference type="SMART" id="SM00387">
    <property type="entry name" value="HATPase_c"/>
    <property type="match status" value="1"/>
</dbReference>
<dbReference type="InterPro" id="IPR036097">
    <property type="entry name" value="HisK_dim/P_sf"/>
</dbReference>
<keyword evidence="7" id="KW-0547">Nucleotide-binding</keyword>
<evidence type="ECO:0000256" key="11">
    <source>
        <dbReference type="ARBA" id="ARBA00023012"/>
    </source>
</evidence>
<comment type="caution">
    <text evidence="15">The sequence shown here is derived from an EMBL/GenBank/DDBJ whole genome shotgun (WGS) entry which is preliminary data.</text>
</comment>
<dbReference type="CDD" id="cd00082">
    <property type="entry name" value="HisKA"/>
    <property type="match status" value="1"/>
</dbReference>
<evidence type="ECO:0000256" key="6">
    <source>
        <dbReference type="ARBA" id="ARBA00022692"/>
    </source>
</evidence>
<evidence type="ECO:0000313" key="16">
    <source>
        <dbReference type="Proteomes" id="UP001257914"/>
    </source>
</evidence>